<reference evidence="4 6" key="2">
    <citation type="submission" date="2023-07" db="EMBL/GenBank/DDBJ databases">
        <title>Sequencing the genomes of 1000 actinobacteria strains.</title>
        <authorList>
            <person name="Klenk H.-P."/>
        </authorList>
    </citation>
    <scope>NUCLEOTIDE SEQUENCE [LARGE SCALE GENOMIC DNA]</scope>
    <source>
        <strain evidence="4 6">DSM 44724</strain>
    </source>
</reference>
<dbReference type="Pfam" id="PF13646">
    <property type="entry name" value="HEAT_2"/>
    <property type="match status" value="1"/>
</dbReference>
<feature type="domain" description="HTH merR-type" evidence="2">
    <location>
        <begin position="1"/>
        <end position="69"/>
    </location>
</feature>
<evidence type="ECO:0000256" key="1">
    <source>
        <dbReference type="ARBA" id="ARBA00023125"/>
    </source>
</evidence>
<dbReference type="RefSeq" id="WP_270121465.1">
    <property type="nucleotide sequence ID" value="NZ_BAAAOM010000002.1"/>
</dbReference>
<dbReference type="PANTHER" id="PTHR30204:SF93">
    <property type="entry name" value="HTH MERR-TYPE DOMAIN-CONTAINING PROTEIN"/>
    <property type="match status" value="1"/>
</dbReference>
<dbReference type="InterPro" id="IPR009061">
    <property type="entry name" value="DNA-bd_dom_put_sf"/>
</dbReference>
<dbReference type="Gene3D" id="1.25.10.10">
    <property type="entry name" value="Leucine-rich Repeat Variant"/>
    <property type="match status" value="1"/>
</dbReference>
<dbReference type="PANTHER" id="PTHR30204">
    <property type="entry name" value="REDOX-CYCLING DRUG-SENSING TRANSCRIPTIONAL ACTIVATOR SOXR"/>
    <property type="match status" value="1"/>
</dbReference>
<dbReference type="Gene3D" id="1.10.1660.10">
    <property type="match status" value="1"/>
</dbReference>
<accession>A0A9X3SVN0</accession>
<gene>
    <name evidence="4" type="ORF">J2S69_001260</name>
    <name evidence="3" type="ORF">O2L01_08425</name>
</gene>
<dbReference type="EMBL" id="JAPZVQ010000003">
    <property type="protein sequence ID" value="MDA1385007.1"/>
    <property type="molecule type" value="Genomic_DNA"/>
</dbReference>
<dbReference type="SMART" id="SM00567">
    <property type="entry name" value="EZ_HEAT"/>
    <property type="match status" value="4"/>
</dbReference>
<dbReference type="GO" id="GO:0003677">
    <property type="term" value="F:DNA binding"/>
    <property type="evidence" value="ECO:0007669"/>
    <property type="project" value="UniProtKB-KW"/>
</dbReference>
<organism evidence="3 5">
    <name type="scientific">Glycomyces lechevalierae</name>
    <dbReference type="NCBI Taxonomy" id="256034"/>
    <lineage>
        <taxon>Bacteria</taxon>
        <taxon>Bacillati</taxon>
        <taxon>Actinomycetota</taxon>
        <taxon>Actinomycetes</taxon>
        <taxon>Glycomycetales</taxon>
        <taxon>Glycomycetaceae</taxon>
        <taxon>Glycomyces</taxon>
    </lineage>
</organism>
<dbReference type="GO" id="GO:0003700">
    <property type="term" value="F:DNA-binding transcription factor activity"/>
    <property type="evidence" value="ECO:0007669"/>
    <property type="project" value="InterPro"/>
</dbReference>
<sequence length="339" mass="35869">MLIGEVARRSGVSARMLRHYESLGLVAPTGRTVGGYREYAEADIQRIFHVESLRTLGLSLRQIGQVLDDPGFAPAALIGELIRETERRLAREQELLKRLRAVDASEPDEWESVLRIVELLRGLGSPSAARRQQTVLAPEADVPAPVLAEAALAEADPHVAGALRWALARVDEDVVASLVPGLESEDAEVRRRAVRVLADLPGEEPVAALTSALADPDPQVRGHAALALGARGSAEAVPVLVAMIVAGVNDVDAAEVLGALASGQGLADSIKLALVNELAAPAASHAVRMRLVQALVELPNTIALDLLHGLTEDEDRTVARTSAALADSMTKAHRRRAGG</sequence>
<evidence type="ECO:0000259" key="2">
    <source>
        <dbReference type="PROSITE" id="PS50937"/>
    </source>
</evidence>
<dbReference type="PROSITE" id="PS00552">
    <property type="entry name" value="HTH_MERR_1"/>
    <property type="match status" value="1"/>
</dbReference>
<comment type="caution">
    <text evidence="3">The sequence shown here is derived from an EMBL/GenBank/DDBJ whole genome shotgun (WGS) entry which is preliminary data.</text>
</comment>
<dbReference type="InterPro" id="IPR016024">
    <property type="entry name" value="ARM-type_fold"/>
</dbReference>
<evidence type="ECO:0000313" key="6">
    <source>
        <dbReference type="Proteomes" id="UP001183604"/>
    </source>
</evidence>
<reference evidence="3" key="1">
    <citation type="submission" date="2022-12" db="EMBL/GenBank/DDBJ databases">
        <title>Gycomyces niveus sp.nov., a novel actinomycete isolated from soil in Shouguang.</title>
        <authorList>
            <person name="Yang X."/>
        </authorList>
    </citation>
    <scope>NUCLEOTIDE SEQUENCE</scope>
    <source>
        <strain evidence="3">DSM 44724</strain>
    </source>
</reference>
<dbReference type="SMART" id="SM00422">
    <property type="entry name" value="HTH_MERR"/>
    <property type="match status" value="1"/>
</dbReference>
<dbReference type="AlphaFoldDB" id="A0A9X3SVN0"/>
<dbReference type="PRINTS" id="PR00040">
    <property type="entry name" value="HTHMERR"/>
</dbReference>
<evidence type="ECO:0000313" key="5">
    <source>
        <dbReference type="Proteomes" id="UP001145799"/>
    </source>
</evidence>
<dbReference type="SUPFAM" id="SSF48371">
    <property type="entry name" value="ARM repeat"/>
    <property type="match status" value="1"/>
</dbReference>
<dbReference type="Proteomes" id="UP001145799">
    <property type="component" value="Unassembled WGS sequence"/>
</dbReference>
<dbReference type="InterPro" id="IPR000551">
    <property type="entry name" value="MerR-type_HTH_dom"/>
</dbReference>
<name>A0A9X3SVN0_9ACTN</name>
<evidence type="ECO:0000313" key="3">
    <source>
        <dbReference type="EMBL" id="MDA1385007.1"/>
    </source>
</evidence>
<proteinExistence type="predicted"/>
<keyword evidence="1 4" id="KW-0238">DNA-binding</keyword>
<dbReference type="InterPro" id="IPR004155">
    <property type="entry name" value="PBS_lyase_HEAT"/>
</dbReference>
<keyword evidence="6" id="KW-1185">Reference proteome</keyword>
<evidence type="ECO:0000313" key="4">
    <source>
        <dbReference type="EMBL" id="MDR7337541.1"/>
    </source>
</evidence>
<dbReference type="Pfam" id="PF13411">
    <property type="entry name" value="MerR_1"/>
    <property type="match status" value="1"/>
</dbReference>
<protein>
    <submittedName>
        <fullName evidence="4">DNA-binding transcriptional MerR regulator</fullName>
    </submittedName>
    <submittedName>
        <fullName evidence="3">HEAT repeat domain-containing protein</fullName>
    </submittedName>
</protein>
<dbReference type="Proteomes" id="UP001183604">
    <property type="component" value="Unassembled WGS sequence"/>
</dbReference>
<dbReference type="InterPro" id="IPR011989">
    <property type="entry name" value="ARM-like"/>
</dbReference>
<dbReference type="EMBL" id="JAVDYD010000001">
    <property type="protein sequence ID" value="MDR7337541.1"/>
    <property type="molecule type" value="Genomic_DNA"/>
</dbReference>
<dbReference type="PROSITE" id="PS50937">
    <property type="entry name" value="HTH_MERR_2"/>
    <property type="match status" value="1"/>
</dbReference>
<dbReference type="InterPro" id="IPR047057">
    <property type="entry name" value="MerR_fam"/>
</dbReference>
<dbReference type="SUPFAM" id="SSF46955">
    <property type="entry name" value="Putative DNA-binding domain"/>
    <property type="match status" value="1"/>
</dbReference>